<dbReference type="InterPro" id="IPR005184">
    <property type="entry name" value="DUF306_Meta_HslJ"/>
</dbReference>
<dbReference type="RefSeq" id="WP_264543096.1">
    <property type="nucleotide sequence ID" value="NZ_BAABIP010000022.1"/>
</dbReference>
<protein>
    <recommendedName>
        <fullName evidence="1">DUF306 domain-containing protein</fullName>
    </recommendedName>
</protein>
<name>A0ABP9AC26_9FLAO</name>
<comment type="caution">
    <text evidence="2">The sequence shown here is derived from an EMBL/GenBank/DDBJ whole genome shotgun (WGS) entry which is preliminary data.</text>
</comment>
<evidence type="ECO:0000313" key="3">
    <source>
        <dbReference type="Proteomes" id="UP001500141"/>
    </source>
</evidence>
<gene>
    <name evidence="2" type="ORF">GCM10023230_29510</name>
</gene>
<organism evidence="2 3">
    <name type="scientific">Flavobacterium hankyongi</name>
    <dbReference type="NCBI Taxonomy" id="1176532"/>
    <lineage>
        <taxon>Bacteria</taxon>
        <taxon>Pseudomonadati</taxon>
        <taxon>Bacteroidota</taxon>
        <taxon>Flavobacteriia</taxon>
        <taxon>Flavobacteriales</taxon>
        <taxon>Flavobacteriaceae</taxon>
        <taxon>Flavobacterium</taxon>
    </lineage>
</organism>
<dbReference type="Gene3D" id="2.40.128.270">
    <property type="match status" value="1"/>
</dbReference>
<reference evidence="3" key="1">
    <citation type="journal article" date="2019" name="Int. J. Syst. Evol. Microbiol.">
        <title>The Global Catalogue of Microorganisms (GCM) 10K type strain sequencing project: providing services to taxonomists for standard genome sequencing and annotation.</title>
        <authorList>
            <consortium name="The Broad Institute Genomics Platform"/>
            <consortium name="The Broad Institute Genome Sequencing Center for Infectious Disease"/>
            <person name="Wu L."/>
            <person name="Ma J."/>
        </authorList>
    </citation>
    <scope>NUCLEOTIDE SEQUENCE [LARGE SCALE GENOMIC DNA]</scope>
    <source>
        <strain evidence="3">JCM 18198</strain>
    </source>
</reference>
<accession>A0ABP9AC26</accession>
<dbReference type="EMBL" id="BAABIP010000022">
    <property type="protein sequence ID" value="GAA4776517.1"/>
    <property type="molecule type" value="Genomic_DNA"/>
</dbReference>
<dbReference type="InterPro" id="IPR038670">
    <property type="entry name" value="HslJ-like_sf"/>
</dbReference>
<dbReference type="Pfam" id="PF03724">
    <property type="entry name" value="META"/>
    <property type="match status" value="1"/>
</dbReference>
<dbReference type="Proteomes" id="UP001500141">
    <property type="component" value="Unassembled WGS sequence"/>
</dbReference>
<keyword evidence="3" id="KW-1185">Reference proteome</keyword>
<feature type="domain" description="DUF306" evidence="1">
    <location>
        <begin position="32"/>
        <end position="137"/>
    </location>
</feature>
<evidence type="ECO:0000313" key="2">
    <source>
        <dbReference type="EMBL" id="GAA4776517.1"/>
    </source>
</evidence>
<evidence type="ECO:0000259" key="1">
    <source>
        <dbReference type="Pfam" id="PF03724"/>
    </source>
</evidence>
<proteinExistence type="predicted"/>
<sequence>MKTNKYIQVLLAAFIIILLNGCSSQKTTNYKRQWMLVTFKDYTKEFLIEKKAALNLSPIQGEDNSESGTAYMGCNNIRLKAKFSNDGKVTFSDLISTRMFCPENLENDFSKAIEKITHYKIEGHFLYLYNEKEQQMKFIAADWD</sequence>